<dbReference type="EMBL" id="MCFF01000019">
    <property type="protein sequence ID" value="ORZ15560.1"/>
    <property type="molecule type" value="Genomic_DNA"/>
</dbReference>
<dbReference type="InParanoid" id="A0A1Y2GME5"/>
<name>A0A1Y2GME5_9FUNG</name>
<gene>
    <name evidence="1" type="ORF">BCR41DRAFT_65775</name>
</gene>
<proteinExistence type="predicted"/>
<sequence length="400" mass="45602">MTQQYQQFRKAGIIEEVGVRTASISASNGNSSYYVCLQDIQDVFPDAQRFKLDEHPILFLQDSNGNRIKPPCIAFYPDTILDVITDGPQVCNSNSSSNSSSSSLKTTTDLMLETKENDKKMLDLLLEAKKKDEEMLKLQQQALDRLATLQRHANAILIQNFELHEYPIPRLFIILPVDTTKWDPRNVLGSKVRPHFLCECGEHTATISKSNQNQIHIAKHEGYDIRNSTEFFRKYGKYMLILLHSLKMKSPLTASLASIPKLDVCINSSIKYIEALSNKYSVLSKINKIDECEALEGADLWQLEKSLENNDEGKQLGNLYRITTKTGHVKWVCLDHYCWTYIEAEQQVLEKAVELNGGEYDLHLGKVIIRLKSKATAEELFDTLANARCVYELDIAFDWN</sequence>
<accession>A0A1Y2GME5</accession>
<organism evidence="1 2">
    <name type="scientific">Lobosporangium transversale</name>
    <dbReference type="NCBI Taxonomy" id="64571"/>
    <lineage>
        <taxon>Eukaryota</taxon>
        <taxon>Fungi</taxon>
        <taxon>Fungi incertae sedis</taxon>
        <taxon>Mucoromycota</taxon>
        <taxon>Mortierellomycotina</taxon>
        <taxon>Mortierellomycetes</taxon>
        <taxon>Mortierellales</taxon>
        <taxon>Mortierellaceae</taxon>
        <taxon>Lobosporangium</taxon>
    </lineage>
</organism>
<evidence type="ECO:0000313" key="1">
    <source>
        <dbReference type="EMBL" id="ORZ15560.1"/>
    </source>
</evidence>
<keyword evidence="2" id="KW-1185">Reference proteome</keyword>
<dbReference type="OrthoDB" id="2395959at2759"/>
<dbReference type="GeneID" id="33572805"/>
<dbReference type="Proteomes" id="UP000193648">
    <property type="component" value="Unassembled WGS sequence"/>
</dbReference>
<reference evidence="1 2" key="1">
    <citation type="submission" date="2016-07" db="EMBL/GenBank/DDBJ databases">
        <title>Pervasive Adenine N6-methylation of Active Genes in Fungi.</title>
        <authorList>
            <consortium name="DOE Joint Genome Institute"/>
            <person name="Mondo S.J."/>
            <person name="Dannebaum R.O."/>
            <person name="Kuo R.C."/>
            <person name="Labutti K."/>
            <person name="Haridas S."/>
            <person name="Kuo A."/>
            <person name="Salamov A."/>
            <person name="Ahrendt S.R."/>
            <person name="Lipzen A."/>
            <person name="Sullivan W."/>
            <person name="Andreopoulos W.B."/>
            <person name="Clum A."/>
            <person name="Lindquist E."/>
            <person name="Daum C."/>
            <person name="Ramamoorthy G.K."/>
            <person name="Gryganskyi A."/>
            <person name="Culley D."/>
            <person name="Magnuson J.K."/>
            <person name="James T.Y."/>
            <person name="O'Malley M.A."/>
            <person name="Stajich J.E."/>
            <person name="Spatafora J.W."/>
            <person name="Visel A."/>
            <person name="Grigoriev I.V."/>
        </authorList>
    </citation>
    <scope>NUCLEOTIDE SEQUENCE [LARGE SCALE GENOMIC DNA]</scope>
    <source>
        <strain evidence="1 2">NRRL 3116</strain>
    </source>
</reference>
<comment type="caution">
    <text evidence="1">The sequence shown here is derived from an EMBL/GenBank/DDBJ whole genome shotgun (WGS) entry which is preliminary data.</text>
</comment>
<evidence type="ECO:0000313" key="2">
    <source>
        <dbReference type="Proteomes" id="UP000193648"/>
    </source>
</evidence>
<dbReference type="RefSeq" id="XP_021881308.1">
    <property type="nucleotide sequence ID" value="XM_022030964.1"/>
</dbReference>
<dbReference type="AlphaFoldDB" id="A0A1Y2GME5"/>
<protein>
    <submittedName>
        <fullName evidence="1">Uncharacterized protein</fullName>
    </submittedName>
</protein>